<keyword evidence="2" id="KW-1185">Reference proteome</keyword>
<name>A0ABT9W0N8_9BACI</name>
<dbReference type="Proteomes" id="UP001235840">
    <property type="component" value="Unassembled WGS sequence"/>
</dbReference>
<protein>
    <submittedName>
        <fullName evidence="1">Uncharacterized protein</fullName>
    </submittedName>
</protein>
<evidence type="ECO:0000313" key="1">
    <source>
        <dbReference type="EMBL" id="MDQ0166607.1"/>
    </source>
</evidence>
<dbReference type="RefSeq" id="WP_307394938.1">
    <property type="nucleotide sequence ID" value="NZ_BAAADK010000045.1"/>
</dbReference>
<evidence type="ECO:0000313" key="2">
    <source>
        <dbReference type="Proteomes" id="UP001235840"/>
    </source>
</evidence>
<gene>
    <name evidence="1" type="ORF">J2S11_002511</name>
</gene>
<accession>A0ABT9W0N8</accession>
<proteinExistence type="predicted"/>
<sequence length="369" mass="40738">MLRSRYEKFPNKNKKMIIKGSGKFMAKIPGCLELITLGHLNNMRLDIQLDMIDIEGGDTATPIDTLLQKKVIDITAEDAKFDLNMVRLVLGSKLREGVSGLTYDMKVENLVADEESGTVVANVSQSISTAQGMPKVQVFNQTVGMFIDSTTFTASGNKISFTSGVTDRDELVVYFPVSSSQIDQDGFVWVLEEKHSLNTGGAAAAHLNYPLFESAVNGTMSKIEHVSARLIHENKLLMKTSNPNPGQGEFYVDVNENKLVFNEYLRGEGVYVNYKRPEVVDVLDIGSNDFPLTVHIVHDGLFEQKDGSLQGYQTELFSCRVKSNFTIDAARQQASTHSVTLTVIDPERPDGRLGTIKRYQVAGGKGLEC</sequence>
<dbReference type="EMBL" id="JAUSTY010000009">
    <property type="protein sequence ID" value="MDQ0166607.1"/>
    <property type="molecule type" value="Genomic_DNA"/>
</dbReference>
<organism evidence="1 2">
    <name type="scientific">Caldalkalibacillus horti</name>
    <dbReference type="NCBI Taxonomy" id="77523"/>
    <lineage>
        <taxon>Bacteria</taxon>
        <taxon>Bacillati</taxon>
        <taxon>Bacillota</taxon>
        <taxon>Bacilli</taxon>
        <taxon>Bacillales</taxon>
        <taxon>Bacillaceae</taxon>
        <taxon>Caldalkalibacillus</taxon>
    </lineage>
</organism>
<reference evidence="1 2" key="1">
    <citation type="submission" date="2023-07" db="EMBL/GenBank/DDBJ databases">
        <title>Genomic Encyclopedia of Type Strains, Phase IV (KMG-IV): sequencing the most valuable type-strain genomes for metagenomic binning, comparative biology and taxonomic classification.</title>
        <authorList>
            <person name="Goeker M."/>
        </authorList>
    </citation>
    <scope>NUCLEOTIDE SEQUENCE [LARGE SCALE GENOMIC DNA]</scope>
    <source>
        <strain evidence="1 2">DSM 12751</strain>
    </source>
</reference>
<comment type="caution">
    <text evidence="1">The sequence shown here is derived from an EMBL/GenBank/DDBJ whole genome shotgun (WGS) entry which is preliminary data.</text>
</comment>